<sequence length="49" mass="5942">MTLCKLYYQLLRLWHALPFLIFSLFRFMTVDEFASTLIFLISRSCNCKF</sequence>
<accession>A0A0A9D544</accession>
<protein>
    <submittedName>
        <fullName evidence="1">Uncharacterized protein</fullName>
    </submittedName>
</protein>
<dbReference type="AlphaFoldDB" id="A0A0A9D544"/>
<proteinExistence type="predicted"/>
<name>A0A0A9D544_ARUDO</name>
<organism evidence="1">
    <name type="scientific">Arundo donax</name>
    <name type="common">Giant reed</name>
    <name type="synonym">Donax arundinaceus</name>
    <dbReference type="NCBI Taxonomy" id="35708"/>
    <lineage>
        <taxon>Eukaryota</taxon>
        <taxon>Viridiplantae</taxon>
        <taxon>Streptophyta</taxon>
        <taxon>Embryophyta</taxon>
        <taxon>Tracheophyta</taxon>
        <taxon>Spermatophyta</taxon>
        <taxon>Magnoliopsida</taxon>
        <taxon>Liliopsida</taxon>
        <taxon>Poales</taxon>
        <taxon>Poaceae</taxon>
        <taxon>PACMAD clade</taxon>
        <taxon>Arundinoideae</taxon>
        <taxon>Arundineae</taxon>
        <taxon>Arundo</taxon>
    </lineage>
</organism>
<reference evidence="1" key="2">
    <citation type="journal article" date="2015" name="Data Brief">
        <title>Shoot transcriptome of the giant reed, Arundo donax.</title>
        <authorList>
            <person name="Barrero R.A."/>
            <person name="Guerrero F.D."/>
            <person name="Moolhuijzen P."/>
            <person name="Goolsby J.A."/>
            <person name="Tidwell J."/>
            <person name="Bellgard S.E."/>
            <person name="Bellgard M.I."/>
        </authorList>
    </citation>
    <scope>NUCLEOTIDE SEQUENCE</scope>
    <source>
        <tissue evidence="1">Shoot tissue taken approximately 20 cm above the soil surface</tissue>
    </source>
</reference>
<dbReference type="EMBL" id="GBRH01216082">
    <property type="protein sequence ID" value="JAD81813.1"/>
    <property type="molecule type" value="Transcribed_RNA"/>
</dbReference>
<evidence type="ECO:0000313" key="1">
    <source>
        <dbReference type="EMBL" id="JAD81813.1"/>
    </source>
</evidence>
<reference evidence="1" key="1">
    <citation type="submission" date="2014-09" db="EMBL/GenBank/DDBJ databases">
        <authorList>
            <person name="Magalhaes I.L.F."/>
            <person name="Oliveira U."/>
            <person name="Santos F.R."/>
            <person name="Vidigal T.H.D.A."/>
            <person name="Brescovit A.D."/>
            <person name="Santos A.J."/>
        </authorList>
    </citation>
    <scope>NUCLEOTIDE SEQUENCE</scope>
    <source>
        <tissue evidence="1">Shoot tissue taken approximately 20 cm above the soil surface</tissue>
    </source>
</reference>